<dbReference type="HOGENOM" id="CLU_592086_0_0_1"/>
<evidence type="ECO:0000256" key="3">
    <source>
        <dbReference type="ARBA" id="ARBA00023002"/>
    </source>
</evidence>
<name>L8X167_THACA</name>
<organism evidence="5 6">
    <name type="scientific">Thanatephorus cucumeris (strain AG1-IA)</name>
    <name type="common">Rice sheath blight fungus</name>
    <name type="synonym">Rhizoctonia solani</name>
    <dbReference type="NCBI Taxonomy" id="983506"/>
    <lineage>
        <taxon>Eukaryota</taxon>
        <taxon>Fungi</taxon>
        <taxon>Dikarya</taxon>
        <taxon>Basidiomycota</taxon>
        <taxon>Agaricomycotina</taxon>
        <taxon>Agaricomycetes</taxon>
        <taxon>Cantharellales</taxon>
        <taxon>Ceratobasidiaceae</taxon>
        <taxon>Rhizoctonia</taxon>
        <taxon>Rhizoctonia solani AG-1</taxon>
    </lineage>
</organism>
<keyword evidence="6" id="KW-1185">Reference proteome</keyword>
<dbReference type="GO" id="GO:0016491">
    <property type="term" value="F:oxidoreductase activity"/>
    <property type="evidence" value="ECO:0007669"/>
    <property type="project" value="UniProtKB-KW"/>
</dbReference>
<comment type="caution">
    <text evidence="5">The sequence shown here is derived from an EMBL/GenBank/DDBJ whole genome shotgun (WGS) entry which is preliminary data.</text>
</comment>
<proteinExistence type="inferred from homology"/>
<dbReference type="Gene3D" id="3.40.50.720">
    <property type="entry name" value="NAD(P)-binding Rossmann-like Domain"/>
    <property type="match status" value="2"/>
</dbReference>
<dbReference type="InterPro" id="IPR036291">
    <property type="entry name" value="NAD(P)-bd_dom_sf"/>
</dbReference>
<evidence type="ECO:0000256" key="4">
    <source>
        <dbReference type="SAM" id="MobiDB-lite"/>
    </source>
</evidence>
<sequence length="462" mass="49943">MATRPTGHTRVPVPQFTSARFTLRPPPALARNDSISPKAKSIIGRPTSKGKAEEQVSLKCRVSYGLGTKMGAGFRGLPVVVSNRGSKLPTGRISNIWHGVTGQSSVIPGAPRAPTLRGGNIYTHSHPSSSNAPLATPVSSVDAERAFSSERLMINRLQYQMFSGAFQSQMAIASWFAPNGWPRSIHQKPCPSKHPDCLVAVYPERARPVRLPAVTPGVFPPRRSHRPHRPHRPHSHCVMTLIEHAGIRAGPMACNDRTNVQAGGCTRLSISPVPIDHKALLNKNAKVYLAAHNKSGADDAIEWLKSETNGKAPIFLELDLGNLASVRKAVEGFNGIQQGTGVACIVQQRTGIVWETLGTDASSIVACKKLGTHTLYAQSKLGNVLFSNELARRYVDHGIISSSLNPASYGALTQLWSGTTPDGNNHNGKMPGQAATMRNWQRNCGIGWRSTLRAIKYELPAM</sequence>
<reference evidence="5 6" key="1">
    <citation type="journal article" date="2013" name="Nat. Commun.">
        <title>The evolution and pathogenic mechanisms of the rice sheath blight pathogen.</title>
        <authorList>
            <person name="Zheng A."/>
            <person name="Lin R."/>
            <person name="Xu L."/>
            <person name="Qin P."/>
            <person name="Tang C."/>
            <person name="Ai P."/>
            <person name="Zhang D."/>
            <person name="Liu Y."/>
            <person name="Sun Z."/>
            <person name="Feng H."/>
            <person name="Wang Y."/>
            <person name="Chen Y."/>
            <person name="Liang X."/>
            <person name="Fu R."/>
            <person name="Li Q."/>
            <person name="Zhang J."/>
            <person name="Yu X."/>
            <person name="Xie Z."/>
            <person name="Ding L."/>
            <person name="Guan P."/>
            <person name="Tang J."/>
            <person name="Liang Y."/>
            <person name="Wang S."/>
            <person name="Deng Q."/>
            <person name="Li S."/>
            <person name="Zhu J."/>
            <person name="Wang L."/>
            <person name="Liu H."/>
            <person name="Li P."/>
        </authorList>
    </citation>
    <scope>NUCLEOTIDE SEQUENCE [LARGE SCALE GENOMIC DNA]</scope>
    <source>
        <strain evidence="6">AG-1 IA</strain>
    </source>
</reference>
<feature type="compositionally biased region" description="Basic residues" evidence="4">
    <location>
        <begin position="222"/>
        <end position="234"/>
    </location>
</feature>
<dbReference type="AlphaFoldDB" id="L8X167"/>
<dbReference type="PANTHER" id="PTHR24320:SF236">
    <property type="entry name" value="SHORT-CHAIN DEHYDROGENASE-RELATED"/>
    <property type="match status" value="1"/>
</dbReference>
<keyword evidence="2" id="KW-0521">NADP</keyword>
<dbReference type="Proteomes" id="UP000011668">
    <property type="component" value="Unassembled WGS sequence"/>
</dbReference>
<dbReference type="STRING" id="983506.L8X167"/>
<evidence type="ECO:0000256" key="1">
    <source>
        <dbReference type="ARBA" id="ARBA00006484"/>
    </source>
</evidence>
<evidence type="ECO:0000313" key="5">
    <source>
        <dbReference type="EMBL" id="ELU44081.1"/>
    </source>
</evidence>
<dbReference type="PANTHER" id="PTHR24320">
    <property type="entry name" value="RETINOL DEHYDROGENASE"/>
    <property type="match status" value="1"/>
</dbReference>
<protein>
    <submittedName>
        <fullName evidence="5">HAT family dimerization domain-containing protein</fullName>
    </submittedName>
</protein>
<dbReference type="EMBL" id="AFRT01000433">
    <property type="protein sequence ID" value="ELU44081.1"/>
    <property type="molecule type" value="Genomic_DNA"/>
</dbReference>
<accession>L8X167</accession>
<evidence type="ECO:0000313" key="6">
    <source>
        <dbReference type="Proteomes" id="UP000011668"/>
    </source>
</evidence>
<comment type="similarity">
    <text evidence="1">Belongs to the short-chain dehydrogenases/reductases (SDR) family.</text>
</comment>
<gene>
    <name evidence="5" type="ORF">AG1IA_01888</name>
</gene>
<evidence type="ECO:0000256" key="2">
    <source>
        <dbReference type="ARBA" id="ARBA00022857"/>
    </source>
</evidence>
<keyword evidence="3" id="KW-0560">Oxidoreductase</keyword>
<dbReference type="SUPFAM" id="SSF51735">
    <property type="entry name" value="NAD(P)-binding Rossmann-fold domains"/>
    <property type="match status" value="1"/>
</dbReference>
<feature type="region of interest" description="Disordered" evidence="4">
    <location>
        <begin position="213"/>
        <end position="234"/>
    </location>
</feature>
<dbReference type="OrthoDB" id="191139at2759"/>